<dbReference type="PROSITE" id="PS01069">
    <property type="entry name" value="DAGK_PROKAR"/>
    <property type="match status" value="1"/>
</dbReference>
<evidence type="ECO:0000256" key="15">
    <source>
        <dbReference type="SAM" id="Phobius"/>
    </source>
</evidence>
<gene>
    <name evidence="17" type="ORF">MNBD_NITROSPIRAE03-1515</name>
</gene>
<dbReference type="Gene3D" id="1.20.144.10">
    <property type="entry name" value="Phosphatidic acid phosphatase type 2/haloperoxidase"/>
    <property type="match status" value="1"/>
</dbReference>
<feature type="transmembrane region" description="Helical" evidence="15">
    <location>
        <begin position="210"/>
        <end position="231"/>
    </location>
</feature>
<evidence type="ECO:0000256" key="7">
    <source>
        <dbReference type="ARBA" id="ARBA00022741"/>
    </source>
</evidence>
<comment type="subcellular location">
    <subcellularLocation>
        <location evidence="1">Cell membrane</location>
        <topology evidence="1">Multi-pass membrane protein</topology>
    </subcellularLocation>
</comment>
<keyword evidence="7" id="KW-0547">Nucleotide-binding</keyword>
<keyword evidence="9" id="KW-0067">ATP-binding</keyword>
<comment type="similarity">
    <text evidence="2">Belongs to the bacterial diacylglycerol kinase family.</text>
</comment>
<keyword evidence="11" id="KW-0443">Lipid metabolism</keyword>
<dbReference type="SMART" id="SM00014">
    <property type="entry name" value="acidPPc"/>
    <property type="match status" value="1"/>
</dbReference>
<evidence type="ECO:0000256" key="1">
    <source>
        <dbReference type="ARBA" id="ARBA00004651"/>
    </source>
</evidence>
<keyword evidence="13" id="KW-0594">Phospholipid biosynthesis</keyword>
<keyword evidence="8 17" id="KW-0418">Kinase</keyword>
<feature type="transmembrane region" description="Helical" evidence="15">
    <location>
        <begin position="134"/>
        <end position="153"/>
    </location>
</feature>
<evidence type="ECO:0000256" key="12">
    <source>
        <dbReference type="ARBA" id="ARBA00023136"/>
    </source>
</evidence>
<accession>A0A3B1CKT6</accession>
<dbReference type="PANTHER" id="PTHR34299">
    <property type="entry name" value="DIACYLGLYCEROL KINASE"/>
    <property type="match status" value="1"/>
</dbReference>
<evidence type="ECO:0000313" key="17">
    <source>
        <dbReference type="EMBL" id="VAX28892.1"/>
    </source>
</evidence>
<dbReference type="Gene3D" id="1.10.287.3610">
    <property type="match status" value="1"/>
</dbReference>
<evidence type="ECO:0000256" key="13">
    <source>
        <dbReference type="ARBA" id="ARBA00023209"/>
    </source>
</evidence>
<keyword evidence="5 17" id="KW-0808">Transferase</keyword>
<feature type="transmembrane region" description="Helical" evidence="15">
    <location>
        <begin position="174"/>
        <end position="198"/>
    </location>
</feature>
<proteinExistence type="inferred from homology"/>
<evidence type="ECO:0000256" key="5">
    <source>
        <dbReference type="ARBA" id="ARBA00022679"/>
    </source>
</evidence>
<feature type="transmembrane region" description="Helical" evidence="15">
    <location>
        <begin position="92"/>
        <end position="114"/>
    </location>
</feature>
<feature type="domain" description="Phosphatidic acid phosphatase type 2/haloperoxidase" evidence="16">
    <location>
        <begin position="93"/>
        <end position="228"/>
    </location>
</feature>
<keyword evidence="3" id="KW-1003">Cell membrane</keyword>
<evidence type="ECO:0000256" key="10">
    <source>
        <dbReference type="ARBA" id="ARBA00022989"/>
    </source>
</evidence>
<dbReference type="InterPro" id="IPR000326">
    <property type="entry name" value="PAP2/HPO"/>
</dbReference>
<evidence type="ECO:0000256" key="14">
    <source>
        <dbReference type="ARBA" id="ARBA00023264"/>
    </source>
</evidence>
<dbReference type="EMBL" id="UOGI01000034">
    <property type="protein sequence ID" value="VAX28892.1"/>
    <property type="molecule type" value="Genomic_DNA"/>
</dbReference>
<feature type="transmembrane region" description="Helical" evidence="15">
    <location>
        <begin position="29"/>
        <end position="46"/>
    </location>
</feature>
<reference evidence="17" key="1">
    <citation type="submission" date="2018-06" db="EMBL/GenBank/DDBJ databases">
        <authorList>
            <person name="Zhirakovskaya E."/>
        </authorList>
    </citation>
    <scope>NUCLEOTIDE SEQUENCE</scope>
</reference>
<dbReference type="InterPro" id="IPR036938">
    <property type="entry name" value="PAP2/HPO_sf"/>
</dbReference>
<dbReference type="GO" id="GO:0005524">
    <property type="term" value="F:ATP binding"/>
    <property type="evidence" value="ECO:0007669"/>
    <property type="project" value="UniProtKB-KW"/>
</dbReference>
<dbReference type="SUPFAM" id="SSF48317">
    <property type="entry name" value="Acid phosphatase/Vanadium-dependent haloperoxidase"/>
    <property type="match status" value="1"/>
</dbReference>
<evidence type="ECO:0000256" key="2">
    <source>
        <dbReference type="ARBA" id="ARBA00005967"/>
    </source>
</evidence>
<keyword evidence="4" id="KW-0444">Lipid biosynthesis</keyword>
<evidence type="ECO:0000256" key="11">
    <source>
        <dbReference type="ARBA" id="ARBA00023098"/>
    </source>
</evidence>
<keyword evidence="14" id="KW-1208">Phospholipid metabolism</keyword>
<dbReference type="EC" id="2.7.1.107" evidence="17"/>
<organism evidence="17">
    <name type="scientific">hydrothermal vent metagenome</name>
    <dbReference type="NCBI Taxonomy" id="652676"/>
    <lineage>
        <taxon>unclassified sequences</taxon>
        <taxon>metagenomes</taxon>
        <taxon>ecological metagenomes</taxon>
    </lineage>
</organism>
<evidence type="ECO:0000259" key="16">
    <source>
        <dbReference type="SMART" id="SM00014"/>
    </source>
</evidence>
<sequence>MPLRKWLKSTNNAIEGVLHAARTQRHVRFHLLAASGILILSFILGVKKDEFILISLVAVVVILAEMLNSALEVTVDIISPQKSEKARVAKDIAAGAVLITAFGAFIIGYTILAPYIEKAFFEGIHIAKHTGEDIAVIALVIVLILVVITKAHFGKGHPLRGGMPSGHAALSFSVWVSATYISENYIISILTFITAVAIAQSRLSVKAHNAWEVILGALMGSLVTFILFSVFS</sequence>
<dbReference type="GO" id="GO:0008654">
    <property type="term" value="P:phospholipid biosynthetic process"/>
    <property type="evidence" value="ECO:0007669"/>
    <property type="project" value="UniProtKB-KW"/>
</dbReference>
<evidence type="ECO:0000256" key="3">
    <source>
        <dbReference type="ARBA" id="ARBA00022475"/>
    </source>
</evidence>
<dbReference type="Pfam" id="PF01569">
    <property type="entry name" value="PAP2"/>
    <property type="match status" value="1"/>
</dbReference>
<name>A0A3B1CKT6_9ZZZZ</name>
<keyword evidence="12 15" id="KW-0472">Membrane</keyword>
<protein>
    <submittedName>
        <fullName evidence="17">Diacylglycerol kinase</fullName>
        <ecNumber evidence="17">2.7.1.107</ecNumber>
    </submittedName>
</protein>
<dbReference type="Pfam" id="PF01219">
    <property type="entry name" value="DAGK_prokar"/>
    <property type="match status" value="1"/>
</dbReference>
<feature type="transmembrane region" description="Helical" evidence="15">
    <location>
        <begin position="52"/>
        <end position="71"/>
    </location>
</feature>
<dbReference type="GO" id="GO:0004143">
    <property type="term" value="F:ATP-dependent diacylglycerol kinase activity"/>
    <property type="evidence" value="ECO:0007669"/>
    <property type="project" value="UniProtKB-EC"/>
</dbReference>
<dbReference type="InterPro" id="IPR036945">
    <property type="entry name" value="DAGK_sf"/>
</dbReference>
<dbReference type="InterPro" id="IPR000829">
    <property type="entry name" value="DAGK"/>
</dbReference>
<evidence type="ECO:0000256" key="9">
    <source>
        <dbReference type="ARBA" id="ARBA00022840"/>
    </source>
</evidence>
<evidence type="ECO:0000256" key="6">
    <source>
        <dbReference type="ARBA" id="ARBA00022692"/>
    </source>
</evidence>
<dbReference type="PANTHER" id="PTHR34299:SF1">
    <property type="entry name" value="DIACYLGLYCEROL KINASE"/>
    <property type="match status" value="1"/>
</dbReference>
<evidence type="ECO:0000256" key="4">
    <source>
        <dbReference type="ARBA" id="ARBA00022516"/>
    </source>
</evidence>
<keyword evidence="6 15" id="KW-0812">Transmembrane</keyword>
<dbReference type="AlphaFoldDB" id="A0A3B1CKT6"/>
<keyword evidence="10 15" id="KW-1133">Transmembrane helix</keyword>
<dbReference type="GO" id="GO:0005886">
    <property type="term" value="C:plasma membrane"/>
    <property type="evidence" value="ECO:0007669"/>
    <property type="project" value="UniProtKB-SubCell"/>
</dbReference>
<evidence type="ECO:0000256" key="8">
    <source>
        <dbReference type="ARBA" id="ARBA00022777"/>
    </source>
</evidence>